<keyword evidence="2" id="KW-1185">Reference proteome</keyword>
<comment type="caution">
    <text evidence="1">The sequence shown here is derived from an EMBL/GenBank/DDBJ whole genome shotgun (WGS) entry which is preliminary data.</text>
</comment>
<proteinExistence type="predicted"/>
<reference evidence="1" key="1">
    <citation type="journal article" date="2014" name="Int. J. Syst. Evol. Microbiol.">
        <title>Complete genome sequence of Corynebacterium casei LMG S-19264T (=DSM 44701T), isolated from a smear-ripened cheese.</title>
        <authorList>
            <consortium name="US DOE Joint Genome Institute (JGI-PGF)"/>
            <person name="Walter F."/>
            <person name="Albersmeier A."/>
            <person name="Kalinowski J."/>
            <person name="Ruckert C."/>
        </authorList>
    </citation>
    <scope>NUCLEOTIDE SEQUENCE</scope>
    <source>
        <strain evidence="1">CGMCC 1.12754</strain>
    </source>
</reference>
<dbReference type="Proteomes" id="UP000622860">
    <property type="component" value="Unassembled WGS sequence"/>
</dbReference>
<sequence length="63" mass="7385">MNCTNNFCEMNVTVYEININNDLYESKQGTRIRAKKVQIFSYFGKARKENTKTDVKKGRGELF</sequence>
<name>A0A917M0W5_9BACI</name>
<dbReference type="AlphaFoldDB" id="A0A917M0W5"/>
<organism evidence="1 2">
    <name type="scientific">Virgibacillus oceani</name>
    <dbReference type="NCBI Taxonomy" id="1479511"/>
    <lineage>
        <taxon>Bacteria</taxon>
        <taxon>Bacillati</taxon>
        <taxon>Bacillota</taxon>
        <taxon>Bacilli</taxon>
        <taxon>Bacillales</taxon>
        <taxon>Bacillaceae</taxon>
        <taxon>Virgibacillus</taxon>
    </lineage>
</organism>
<dbReference type="EMBL" id="BMFR01000003">
    <property type="protein sequence ID" value="GGG70185.1"/>
    <property type="molecule type" value="Genomic_DNA"/>
</dbReference>
<protein>
    <submittedName>
        <fullName evidence="1">Uncharacterized protein</fullName>
    </submittedName>
</protein>
<evidence type="ECO:0000313" key="2">
    <source>
        <dbReference type="Proteomes" id="UP000622860"/>
    </source>
</evidence>
<gene>
    <name evidence="1" type="ORF">GCM10011398_12820</name>
</gene>
<reference evidence="1" key="2">
    <citation type="submission" date="2020-09" db="EMBL/GenBank/DDBJ databases">
        <authorList>
            <person name="Sun Q."/>
            <person name="Zhou Y."/>
        </authorList>
    </citation>
    <scope>NUCLEOTIDE SEQUENCE</scope>
    <source>
        <strain evidence="1">CGMCC 1.12754</strain>
    </source>
</reference>
<accession>A0A917M0W5</accession>
<evidence type="ECO:0000313" key="1">
    <source>
        <dbReference type="EMBL" id="GGG70185.1"/>
    </source>
</evidence>